<feature type="region of interest" description="Disordered" evidence="2">
    <location>
        <begin position="611"/>
        <end position="630"/>
    </location>
</feature>
<gene>
    <name evidence="3" type="ORF">IPJ27_05450</name>
</gene>
<protein>
    <submittedName>
        <fullName evidence="3">Uncharacterized protein</fullName>
    </submittedName>
</protein>
<evidence type="ECO:0000313" key="4">
    <source>
        <dbReference type="Proteomes" id="UP000697998"/>
    </source>
</evidence>
<evidence type="ECO:0000313" key="3">
    <source>
        <dbReference type="EMBL" id="MBK7674242.1"/>
    </source>
</evidence>
<dbReference type="EMBL" id="JADJMH010000002">
    <property type="protein sequence ID" value="MBK7674242.1"/>
    <property type="molecule type" value="Genomic_DNA"/>
</dbReference>
<reference evidence="3 4" key="1">
    <citation type="submission" date="2020-10" db="EMBL/GenBank/DDBJ databases">
        <title>Connecting structure to function with the recovery of over 1000 high-quality activated sludge metagenome-assembled genomes encoding full-length rRNA genes using long-read sequencing.</title>
        <authorList>
            <person name="Singleton C.M."/>
            <person name="Petriglieri F."/>
            <person name="Kristensen J.M."/>
            <person name="Kirkegaard R.H."/>
            <person name="Michaelsen T.Y."/>
            <person name="Andersen M.H."/>
            <person name="Karst S.M."/>
            <person name="Dueholm M.S."/>
            <person name="Nielsen P.H."/>
            <person name="Albertsen M."/>
        </authorList>
    </citation>
    <scope>NUCLEOTIDE SEQUENCE [LARGE SCALE GENOMIC DNA]</scope>
    <source>
        <strain evidence="3">EsbW_18-Q3-R4-48_BATAC.285</strain>
    </source>
</reference>
<proteinExistence type="predicted"/>
<feature type="coiled-coil region" evidence="1">
    <location>
        <begin position="277"/>
        <end position="304"/>
    </location>
</feature>
<comment type="caution">
    <text evidence="3">The sequence shown here is derived from an EMBL/GenBank/DDBJ whole genome shotgun (WGS) entry which is preliminary data.</text>
</comment>
<sequence>MADLKGFLDQHEIDVDALARIKHRLFVVGRFNRRPVLLDRPPEMYLFTNRPQSELPQQYLGLFSQKFGLRYENFIKALQPMMAERVLPGTFPVVVQYTPCEEDSKDSSVVIDMENYFFSRAIANTEQPAFDGNRNGTAPEIFGDGGKGIYRHIRTNLNLFCNFQPRTGELLDAFSALLSSCAMLHGLPAYAKGGALPGGILEKLVDFVYSSDLTADFSLDGIDFASRGWEEFLPRESSKRARESLVKVANTFRNVLVGAGDQHGDMRVAGVTVYQRAKDILDRKNKLTTEFRQAREAYTNLRQIVRSKVLLSMVLEWVFKAHYDLREVQCLADEDDQDKQVEKFILGKERHPGVKEPVKRATAQARHEFKKSLAENFERLIQAIIADDGEAVEGMESLPTEIRSLAEGLRQDKVRQKLLRGMAKASGDPQPFIESQKTILIDVLLPVLYQTPTMSLYDLRMLFRKEVQIAYLTTVTLDDKHQGIVRKVAQDFLPEFQRSIDDRTREIRNASSVQCDLLRNYIERIASRDMAKLIVDAQKRISCALTVIENTKLAPGEVRGASHIAPIFNANVGAAAKTQPGQRIVQAVRNLAADIAPREIEEWDVAKSLATKEKGERVTETVAEPGSSKAALAQSASVTVAAAVHSPADEHSRPHLEGSNSSSSETALPAVDPQSTETPSDELRTQVESMVKDFVTSSKSRPEIGDLVAAVSKKVQESPTIIDQAKEAIRVFHQILQVIYQCYRDNQDKKALVGLIERMTLANLMLSNQEALNLGKECSNLYPMLLDVIQNMDAENPDPRLFIRDFSLTNYFDNDVLGTPEGEDTSGITELRQLLRRQTIESLENTVSFISELHGIKHLMDSVGKDSRAEVIVVNATADEFLTWIDRDNLVGGHGNRQCLQSAFIRNGQQATACPGLVYMSDSAFSAQSLMESKMAWLSKLAATRLSDGGLRLIVPPICLSTGVQDSSDTWESNGLSLARIAEPSGPPDEPPPAPVVIVGPSPYLNRPGDVFGTWLPAGYLFAAHFLSAPEQMVKIYPTKAKDEGRFRVVGAGIGKMRPSLDRVLWGGQGDSYAFAVDFYLYMLLTVLATAENNIRVNSEQPTAASFFPFFTGHRDSGVKREDWKTSSALDRALLGSASYFSLEQDLSKEALRGVCLLHGAEQQIRAIGWFNKALEAARLPRHKGNAK</sequence>
<keyword evidence="1" id="KW-0175">Coiled coil</keyword>
<organism evidence="3 4">
    <name type="scientific">Candidatus Accumulibacter proximus</name>
    <dbReference type="NCBI Taxonomy" id="2954385"/>
    <lineage>
        <taxon>Bacteria</taxon>
        <taxon>Pseudomonadati</taxon>
        <taxon>Pseudomonadota</taxon>
        <taxon>Betaproteobacteria</taxon>
        <taxon>Candidatus Accumulibacter</taxon>
    </lineage>
</organism>
<feature type="compositionally biased region" description="Basic and acidic residues" evidence="2">
    <location>
        <begin position="647"/>
        <end position="656"/>
    </location>
</feature>
<name>A0A935UF46_9PROT</name>
<evidence type="ECO:0000256" key="2">
    <source>
        <dbReference type="SAM" id="MobiDB-lite"/>
    </source>
</evidence>
<accession>A0A935UF46</accession>
<evidence type="ECO:0000256" key="1">
    <source>
        <dbReference type="SAM" id="Coils"/>
    </source>
</evidence>
<dbReference type="Proteomes" id="UP000697998">
    <property type="component" value="Unassembled WGS sequence"/>
</dbReference>
<feature type="region of interest" description="Disordered" evidence="2">
    <location>
        <begin position="641"/>
        <end position="683"/>
    </location>
</feature>
<dbReference type="AlphaFoldDB" id="A0A935UF46"/>